<dbReference type="InterPro" id="IPR006059">
    <property type="entry name" value="SBP"/>
</dbReference>
<keyword evidence="1" id="KW-1133">Transmembrane helix</keyword>
<dbReference type="SUPFAM" id="SSF53850">
    <property type="entry name" value="Periplasmic binding protein-like II"/>
    <property type="match status" value="1"/>
</dbReference>
<dbReference type="AlphaFoldDB" id="A0A1F5NK42"/>
<reference evidence="2 3" key="1">
    <citation type="journal article" date="2016" name="Nat. Commun.">
        <title>Thousands of microbial genomes shed light on interconnected biogeochemical processes in an aquifer system.</title>
        <authorList>
            <person name="Anantharaman K."/>
            <person name="Brown C.T."/>
            <person name="Hug L.A."/>
            <person name="Sharon I."/>
            <person name="Castelle C.J."/>
            <person name="Probst A.J."/>
            <person name="Thomas B.C."/>
            <person name="Singh A."/>
            <person name="Wilkins M.J."/>
            <person name="Karaoz U."/>
            <person name="Brodie E.L."/>
            <person name="Williams K.H."/>
            <person name="Hubbard S.S."/>
            <person name="Banfield J.F."/>
        </authorList>
    </citation>
    <scope>NUCLEOTIDE SEQUENCE [LARGE SCALE GENOMIC DNA]</scope>
</reference>
<feature type="transmembrane region" description="Helical" evidence="1">
    <location>
        <begin position="37"/>
        <end position="57"/>
    </location>
</feature>
<dbReference type="PANTHER" id="PTHR43649">
    <property type="entry name" value="ARABINOSE-BINDING PROTEIN-RELATED"/>
    <property type="match status" value="1"/>
</dbReference>
<evidence type="ECO:0000313" key="3">
    <source>
        <dbReference type="Proteomes" id="UP000176864"/>
    </source>
</evidence>
<dbReference type="InterPro" id="IPR050490">
    <property type="entry name" value="Bact_solute-bd_prot1"/>
</dbReference>
<dbReference type="Proteomes" id="UP000176864">
    <property type="component" value="Unassembled WGS sequence"/>
</dbReference>
<protein>
    <recommendedName>
        <fullName evidence="4">ABC transporter substrate-binding protein</fullName>
    </recommendedName>
</protein>
<sequence>MRKTRPNLLKQISPPAVANVQGVAGGSRASKMKKTKFKILVPIIAVIFTAASCGLGPTTGGSKIELVWWKVFDDSSQVGVLVEQFEKANPGVAIKFVQKDIETYEEELLDALAAGAGPDIFSIHNDWLPKHKAKMTPASEEIFGLKDLRQNFVEVLETDLVSDSQVYALPLAVDVLALFYNKDLFASAGLALPPATWDEFVGVIPRFTRLDDQGNFQRSAVALGTADNVNRASDILSLMMLQNGTKIFSLEKGRAEFVQRVQDSQGKEYIPGARALQFYTQFADPGKDIYTWNNRSSNSIDAFASGQTAMIFSYSYLRETLAEKAPFLNYAVAKMPQIKGANLRVNYANYWAEGVSRQSENPEMAWKFLKFITDKEVLATYYEAVKQVSPRLDILDGQISDPEIGVFAENALSAKSFYKPDSDAVENIFAQMINDVSLRNVSVEDAIRAGAQKVDLLVRGR</sequence>
<dbReference type="Gene3D" id="3.40.190.10">
    <property type="entry name" value="Periplasmic binding protein-like II"/>
    <property type="match status" value="1"/>
</dbReference>
<evidence type="ECO:0000313" key="2">
    <source>
        <dbReference type="EMBL" id="OGE77770.1"/>
    </source>
</evidence>
<name>A0A1F5NK42_9BACT</name>
<dbReference type="STRING" id="1817824.A2751_01805"/>
<evidence type="ECO:0008006" key="4">
    <source>
        <dbReference type="Google" id="ProtNLM"/>
    </source>
</evidence>
<organism evidence="2 3">
    <name type="scientific">Candidatus Doudnabacteria bacterium RIFCSPHIGHO2_01_FULL_46_14</name>
    <dbReference type="NCBI Taxonomy" id="1817824"/>
    <lineage>
        <taxon>Bacteria</taxon>
        <taxon>Candidatus Doudnaibacteriota</taxon>
    </lineage>
</organism>
<dbReference type="EMBL" id="MFEK01000016">
    <property type="protein sequence ID" value="OGE77770.1"/>
    <property type="molecule type" value="Genomic_DNA"/>
</dbReference>
<gene>
    <name evidence="2" type="ORF">A2751_01805</name>
</gene>
<comment type="caution">
    <text evidence="2">The sequence shown here is derived from an EMBL/GenBank/DDBJ whole genome shotgun (WGS) entry which is preliminary data.</text>
</comment>
<accession>A0A1F5NK42</accession>
<dbReference type="PANTHER" id="PTHR43649:SF12">
    <property type="entry name" value="DIACETYLCHITOBIOSE BINDING PROTEIN DASA"/>
    <property type="match status" value="1"/>
</dbReference>
<evidence type="ECO:0000256" key="1">
    <source>
        <dbReference type="SAM" id="Phobius"/>
    </source>
</evidence>
<keyword evidence="1" id="KW-0472">Membrane</keyword>
<proteinExistence type="predicted"/>
<dbReference type="Pfam" id="PF13416">
    <property type="entry name" value="SBP_bac_8"/>
    <property type="match status" value="1"/>
</dbReference>
<keyword evidence="1" id="KW-0812">Transmembrane</keyword>